<keyword evidence="5" id="KW-0949">S-adenosyl-L-methionine</keyword>
<dbReference type="Gene3D" id="3.40.50.150">
    <property type="entry name" value="Vaccinia Virus protein VP39"/>
    <property type="match status" value="1"/>
</dbReference>
<dbReference type="GO" id="GO:0008170">
    <property type="term" value="F:N-methyltransferase activity"/>
    <property type="evidence" value="ECO:0007669"/>
    <property type="project" value="InterPro"/>
</dbReference>
<comment type="similarity">
    <text evidence="1">Belongs to the N(4)/N(6)-methyltransferase family. N(4) subfamily.</text>
</comment>
<reference evidence="11" key="1">
    <citation type="journal article" date="2015" name="Nature">
        <title>Complex archaea that bridge the gap between prokaryotes and eukaryotes.</title>
        <authorList>
            <person name="Spang A."/>
            <person name="Saw J.H."/>
            <person name="Jorgensen S.L."/>
            <person name="Zaremba-Niedzwiedzka K."/>
            <person name="Martijn J."/>
            <person name="Lind A.E."/>
            <person name="van Eijk R."/>
            <person name="Schleper C."/>
            <person name="Guy L."/>
            <person name="Ettema T.J."/>
        </authorList>
    </citation>
    <scope>NUCLEOTIDE SEQUENCE</scope>
</reference>
<comment type="catalytic activity">
    <reaction evidence="8">
        <text>a 2'-deoxycytidine in DNA + S-adenosyl-L-methionine = an N(4)-methyl-2'-deoxycytidine in DNA + S-adenosyl-L-homocysteine + H(+)</text>
        <dbReference type="Rhea" id="RHEA:16857"/>
        <dbReference type="Rhea" id="RHEA-COMP:11369"/>
        <dbReference type="Rhea" id="RHEA-COMP:13674"/>
        <dbReference type="ChEBI" id="CHEBI:15378"/>
        <dbReference type="ChEBI" id="CHEBI:57856"/>
        <dbReference type="ChEBI" id="CHEBI:59789"/>
        <dbReference type="ChEBI" id="CHEBI:85452"/>
        <dbReference type="ChEBI" id="CHEBI:137933"/>
        <dbReference type="EC" id="2.1.1.113"/>
    </reaction>
</comment>
<evidence type="ECO:0000256" key="4">
    <source>
        <dbReference type="ARBA" id="ARBA00022679"/>
    </source>
</evidence>
<sequence length="234" mass="26327">MSEIRFKRDTAFRKTFFVPDSFAHPAKMDAQLLLWLVERYSKVGETILDPMAGSGTMMLACTLGRDVVLVELEDKFCKMMTDNWEEVRMRPQLGSVMGNCQIIQGDARQLEGLVDKIVTSPPYAEAESRNERSYQEGEVAHMMSRSYVKTKQGKSAGQISNLPYGQIDKIVTSPPYEGIEARDRSKDSSYRDEKELTHAGGSVKIMRGYQAAADNIGNIKTDLLINMNKQLQEA</sequence>
<dbReference type="EC" id="2.1.1.113" evidence="2"/>
<proteinExistence type="inferred from homology"/>
<dbReference type="InterPro" id="IPR002941">
    <property type="entry name" value="DNA_methylase_N4/N6"/>
</dbReference>
<evidence type="ECO:0000256" key="1">
    <source>
        <dbReference type="ARBA" id="ARBA00010203"/>
    </source>
</evidence>
<feature type="domain" description="DNA methylase N-4/N-6" evidence="10">
    <location>
        <begin position="22"/>
        <end position="80"/>
    </location>
</feature>
<dbReference type="EMBL" id="LAZR01005497">
    <property type="protein sequence ID" value="KKM99450.1"/>
    <property type="molecule type" value="Genomic_DNA"/>
</dbReference>
<dbReference type="PROSITE" id="PS00093">
    <property type="entry name" value="N4_MTASE"/>
    <property type="match status" value="2"/>
</dbReference>
<keyword evidence="3" id="KW-0489">Methyltransferase</keyword>
<evidence type="ECO:0000259" key="10">
    <source>
        <dbReference type="Pfam" id="PF01555"/>
    </source>
</evidence>
<evidence type="ECO:0000256" key="2">
    <source>
        <dbReference type="ARBA" id="ARBA00012185"/>
    </source>
</evidence>
<keyword evidence="7" id="KW-0238">DNA-binding</keyword>
<evidence type="ECO:0000256" key="7">
    <source>
        <dbReference type="ARBA" id="ARBA00023125"/>
    </source>
</evidence>
<keyword evidence="4" id="KW-0808">Transferase</keyword>
<feature type="region of interest" description="Disordered" evidence="9">
    <location>
        <begin position="173"/>
        <end position="193"/>
    </location>
</feature>
<dbReference type="Pfam" id="PF01555">
    <property type="entry name" value="N6_N4_Mtase"/>
    <property type="match status" value="1"/>
</dbReference>
<gene>
    <name evidence="11" type="ORF">LCGC14_1147870</name>
</gene>
<dbReference type="GO" id="GO:0032259">
    <property type="term" value="P:methylation"/>
    <property type="evidence" value="ECO:0007669"/>
    <property type="project" value="UniProtKB-KW"/>
</dbReference>
<protein>
    <recommendedName>
        <fullName evidence="2">site-specific DNA-methyltransferase (cytosine-N(4)-specific)</fullName>
        <ecNumber evidence="2">2.1.1.113</ecNumber>
    </recommendedName>
</protein>
<evidence type="ECO:0000256" key="9">
    <source>
        <dbReference type="SAM" id="MobiDB-lite"/>
    </source>
</evidence>
<feature type="compositionally biased region" description="Basic and acidic residues" evidence="9">
    <location>
        <begin position="179"/>
        <end position="193"/>
    </location>
</feature>
<dbReference type="SUPFAM" id="SSF53335">
    <property type="entry name" value="S-adenosyl-L-methionine-dependent methyltransferases"/>
    <property type="match status" value="1"/>
</dbReference>
<keyword evidence="6" id="KW-0680">Restriction system</keyword>
<evidence type="ECO:0000256" key="3">
    <source>
        <dbReference type="ARBA" id="ARBA00022603"/>
    </source>
</evidence>
<dbReference type="AlphaFoldDB" id="A0A0F9PEJ4"/>
<dbReference type="InterPro" id="IPR017985">
    <property type="entry name" value="MeTrfase_CN4_CS"/>
</dbReference>
<dbReference type="GO" id="GO:0015667">
    <property type="term" value="F:site-specific DNA-methyltransferase (cytosine-N4-specific) activity"/>
    <property type="evidence" value="ECO:0007669"/>
    <property type="project" value="UniProtKB-EC"/>
</dbReference>
<organism evidence="11">
    <name type="scientific">marine sediment metagenome</name>
    <dbReference type="NCBI Taxonomy" id="412755"/>
    <lineage>
        <taxon>unclassified sequences</taxon>
        <taxon>metagenomes</taxon>
        <taxon>ecological metagenomes</taxon>
    </lineage>
</organism>
<dbReference type="InterPro" id="IPR029063">
    <property type="entry name" value="SAM-dependent_MTases_sf"/>
</dbReference>
<dbReference type="GO" id="GO:0003677">
    <property type="term" value="F:DNA binding"/>
    <property type="evidence" value="ECO:0007669"/>
    <property type="project" value="UniProtKB-KW"/>
</dbReference>
<name>A0A0F9PEJ4_9ZZZZ</name>
<evidence type="ECO:0000313" key="11">
    <source>
        <dbReference type="EMBL" id="KKM99450.1"/>
    </source>
</evidence>
<evidence type="ECO:0000256" key="8">
    <source>
        <dbReference type="ARBA" id="ARBA00049120"/>
    </source>
</evidence>
<evidence type="ECO:0000256" key="6">
    <source>
        <dbReference type="ARBA" id="ARBA00022747"/>
    </source>
</evidence>
<comment type="caution">
    <text evidence="11">The sequence shown here is derived from an EMBL/GenBank/DDBJ whole genome shotgun (WGS) entry which is preliminary data.</text>
</comment>
<evidence type="ECO:0000256" key="5">
    <source>
        <dbReference type="ARBA" id="ARBA00022691"/>
    </source>
</evidence>
<dbReference type="GO" id="GO:0009307">
    <property type="term" value="P:DNA restriction-modification system"/>
    <property type="evidence" value="ECO:0007669"/>
    <property type="project" value="UniProtKB-KW"/>
</dbReference>
<accession>A0A0F9PEJ4</accession>